<protein>
    <submittedName>
        <fullName evidence="1">Uncharacterized protein</fullName>
    </submittedName>
</protein>
<dbReference type="GO" id="GO:0003676">
    <property type="term" value="F:nucleic acid binding"/>
    <property type="evidence" value="ECO:0007669"/>
    <property type="project" value="InterPro"/>
</dbReference>
<dbReference type="Gramene" id="ESQ29228">
    <property type="protein sequence ID" value="ESQ29228"/>
    <property type="gene ID" value="EUTSA_v10023979mg"/>
</dbReference>
<organism evidence="1 2">
    <name type="scientific">Eutrema salsugineum</name>
    <name type="common">Saltwater cress</name>
    <name type="synonym">Sisymbrium salsugineum</name>
    <dbReference type="NCBI Taxonomy" id="72664"/>
    <lineage>
        <taxon>Eukaryota</taxon>
        <taxon>Viridiplantae</taxon>
        <taxon>Streptophyta</taxon>
        <taxon>Embryophyta</taxon>
        <taxon>Tracheophyta</taxon>
        <taxon>Spermatophyta</taxon>
        <taxon>Magnoliopsida</taxon>
        <taxon>eudicotyledons</taxon>
        <taxon>Gunneridae</taxon>
        <taxon>Pentapetalae</taxon>
        <taxon>rosids</taxon>
        <taxon>malvids</taxon>
        <taxon>Brassicales</taxon>
        <taxon>Brassicaceae</taxon>
        <taxon>Eutremeae</taxon>
        <taxon>Eutrema</taxon>
    </lineage>
</organism>
<dbReference type="InterPro" id="IPR003690">
    <property type="entry name" value="MTERF"/>
</dbReference>
<accession>V4KPD8</accession>
<evidence type="ECO:0000313" key="2">
    <source>
        <dbReference type="Proteomes" id="UP000030689"/>
    </source>
</evidence>
<keyword evidence="2" id="KW-1185">Reference proteome</keyword>
<dbReference type="Pfam" id="PF02536">
    <property type="entry name" value="mTERF"/>
    <property type="match status" value="1"/>
</dbReference>
<sequence>MYTTLILRGRRYLVLQKWRNVISAFSNSFSSASAVADVSLPQDGRKGETFTVFYLVDWLGFTRKLAESISRKLRFLHSRGASSSALAEIISKVPKILGKKGDKTLSLYYDFFKDNIEADRSSEFEIEKSCLYWPEGNNNKQGLGMPQKLLLPLLISDYQPVYGKEKFESTRSLLLS</sequence>
<name>V4KPD8_EUTSA</name>
<dbReference type="EMBL" id="KI517881">
    <property type="protein sequence ID" value="ESQ29228.1"/>
    <property type="molecule type" value="Genomic_DNA"/>
</dbReference>
<gene>
    <name evidence="1" type="ORF">EUTSA_v10023979mg</name>
</gene>
<reference evidence="1 2" key="1">
    <citation type="journal article" date="2013" name="Front. Plant Sci.">
        <title>The Reference Genome of the Halophytic Plant Eutrema salsugineum.</title>
        <authorList>
            <person name="Yang R."/>
            <person name="Jarvis D.E."/>
            <person name="Chen H."/>
            <person name="Beilstein M.A."/>
            <person name="Grimwood J."/>
            <person name="Jenkins J."/>
            <person name="Shu S."/>
            <person name="Prochnik S."/>
            <person name="Xin M."/>
            <person name="Ma C."/>
            <person name="Schmutz J."/>
            <person name="Wing R.A."/>
            <person name="Mitchell-Olds T."/>
            <person name="Schumaker K.S."/>
            <person name="Wang X."/>
        </authorList>
    </citation>
    <scope>NUCLEOTIDE SEQUENCE [LARGE SCALE GENOMIC DNA]</scope>
</reference>
<dbReference type="KEGG" id="eus:EUTSA_v10023979mg"/>
<dbReference type="Proteomes" id="UP000030689">
    <property type="component" value="Unassembled WGS sequence"/>
</dbReference>
<dbReference type="AlphaFoldDB" id="V4KPD8"/>
<evidence type="ECO:0000313" key="1">
    <source>
        <dbReference type="EMBL" id="ESQ29228.1"/>
    </source>
</evidence>
<dbReference type="eggNOG" id="KOG1267">
    <property type="taxonomic scope" value="Eukaryota"/>
</dbReference>
<proteinExistence type="predicted"/>